<gene>
    <name evidence="2" type="ORF">NJQ99_08455</name>
</gene>
<reference evidence="2" key="1">
    <citation type="submission" date="2022-06" db="EMBL/GenBank/DDBJ databases">
        <title>Isolation and Genomics of Futiania mangrovii gen. nov., sp. nov., a Rare and Metabolically-versatile member in the Class Alphaproteobacteria.</title>
        <authorList>
            <person name="Liu L."/>
            <person name="Huang W.-C."/>
            <person name="Pan J."/>
            <person name="Li J."/>
            <person name="Huang Y."/>
            <person name="Du H."/>
            <person name="Liu Y."/>
            <person name="Li M."/>
        </authorList>
    </citation>
    <scope>NUCLEOTIDE SEQUENCE</scope>
    <source>
        <strain evidence="2">FT118</strain>
    </source>
</reference>
<dbReference type="Proteomes" id="UP001055804">
    <property type="component" value="Unassembled WGS sequence"/>
</dbReference>
<dbReference type="Pfam" id="PF01936">
    <property type="entry name" value="NYN"/>
    <property type="match status" value="1"/>
</dbReference>
<protein>
    <submittedName>
        <fullName evidence="2">NYN domain-containing protein</fullName>
    </submittedName>
</protein>
<organism evidence="2 3">
    <name type="scientific">Futiania mangrovi</name>
    <dbReference type="NCBI Taxonomy" id="2959716"/>
    <lineage>
        <taxon>Bacteria</taxon>
        <taxon>Pseudomonadati</taxon>
        <taxon>Pseudomonadota</taxon>
        <taxon>Alphaproteobacteria</taxon>
        <taxon>Futianiales</taxon>
        <taxon>Futianiaceae</taxon>
        <taxon>Futiania</taxon>
    </lineage>
</organism>
<evidence type="ECO:0000313" key="2">
    <source>
        <dbReference type="EMBL" id="MCP1336434.1"/>
    </source>
</evidence>
<dbReference type="InterPro" id="IPR021139">
    <property type="entry name" value="NYN"/>
</dbReference>
<keyword evidence="3" id="KW-1185">Reference proteome</keyword>
<dbReference type="AlphaFoldDB" id="A0A9J6PK36"/>
<dbReference type="CDD" id="cd18722">
    <property type="entry name" value="PIN_NicB-like"/>
    <property type="match status" value="1"/>
</dbReference>
<evidence type="ECO:0000313" key="3">
    <source>
        <dbReference type="Proteomes" id="UP001055804"/>
    </source>
</evidence>
<proteinExistence type="predicted"/>
<feature type="domain" description="NYN" evidence="1">
    <location>
        <begin position="108"/>
        <end position="182"/>
    </location>
</feature>
<sequence>MKTAVLIDGGHLRVAARKDGQGYDPEFVRGFSYGLTADREVLFRVLYYDCAPYRGSVPLPISGNRHEFNASDAWLKEIAGFDLFAVRRGDLKFRGFKPKRRAQRGSEGRPLTDQDFKPDFEQKGVDMRIGLDMASFAYERSVERIILVSADTDCIPAMKLVRKAGLQVVLIQLPGAHLAPELTWHADFVRTAGWPMGASPPVGRAQV</sequence>
<dbReference type="RefSeq" id="WP_269332393.1">
    <property type="nucleotide sequence ID" value="NZ_JAMZFT010000002.1"/>
</dbReference>
<accession>A0A9J6PK36</accession>
<comment type="caution">
    <text evidence="2">The sequence shown here is derived from an EMBL/GenBank/DDBJ whole genome shotgun (WGS) entry which is preliminary data.</text>
</comment>
<name>A0A9J6PK36_9PROT</name>
<dbReference type="GO" id="GO:0004540">
    <property type="term" value="F:RNA nuclease activity"/>
    <property type="evidence" value="ECO:0007669"/>
    <property type="project" value="InterPro"/>
</dbReference>
<evidence type="ECO:0000259" key="1">
    <source>
        <dbReference type="Pfam" id="PF01936"/>
    </source>
</evidence>
<dbReference type="EMBL" id="JAMZFT010000002">
    <property type="protein sequence ID" value="MCP1336434.1"/>
    <property type="molecule type" value="Genomic_DNA"/>
</dbReference>
<dbReference type="Gene3D" id="3.40.50.1010">
    <property type="entry name" value="5'-nuclease"/>
    <property type="match status" value="1"/>
</dbReference>